<dbReference type="Gene3D" id="3.30.40.10">
    <property type="entry name" value="Zinc/RING finger domain, C3HC4 (zinc finger)"/>
    <property type="match status" value="1"/>
</dbReference>
<sequence>MKTSMVTPYVGHAVNYTSDEFWICCDICEKWFHEKFVV</sequence>
<dbReference type="AlphaFoldDB" id="A0A9I9E0W4"/>
<name>A0A9I9E0W4_CUCME</name>
<dbReference type="GO" id="GO:0008270">
    <property type="term" value="F:zinc ion binding"/>
    <property type="evidence" value="ECO:0007669"/>
    <property type="project" value="UniProtKB-KW"/>
</dbReference>
<keyword evidence="1" id="KW-0479">Metal-binding</keyword>
<protein>
    <submittedName>
        <fullName evidence="4">Uncharacterized protein</fullName>
    </submittedName>
</protein>
<proteinExistence type="predicted"/>
<reference evidence="4" key="1">
    <citation type="submission" date="2023-03" db="UniProtKB">
        <authorList>
            <consortium name="EnsemblPlants"/>
        </authorList>
    </citation>
    <scope>IDENTIFICATION</scope>
</reference>
<accession>A0A9I9E0W4</accession>
<dbReference type="SUPFAM" id="SSF57903">
    <property type="entry name" value="FYVE/PHD zinc finger"/>
    <property type="match status" value="1"/>
</dbReference>
<dbReference type="Gramene" id="MELO3C027454.2.1">
    <property type="protein sequence ID" value="MELO3C027454.2.1"/>
    <property type="gene ID" value="MELO3C027454.2"/>
</dbReference>
<dbReference type="InterPro" id="IPR013083">
    <property type="entry name" value="Znf_RING/FYVE/PHD"/>
</dbReference>
<evidence type="ECO:0000256" key="3">
    <source>
        <dbReference type="ARBA" id="ARBA00022833"/>
    </source>
</evidence>
<keyword evidence="2" id="KW-0863">Zinc-finger</keyword>
<evidence type="ECO:0000256" key="2">
    <source>
        <dbReference type="ARBA" id="ARBA00022771"/>
    </source>
</evidence>
<evidence type="ECO:0000256" key="1">
    <source>
        <dbReference type="ARBA" id="ARBA00022723"/>
    </source>
</evidence>
<evidence type="ECO:0000313" key="4">
    <source>
        <dbReference type="EnsemblPlants" id="MELO3C027454.2.1"/>
    </source>
</evidence>
<dbReference type="InterPro" id="IPR011011">
    <property type="entry name" value="Znf_FYVE_PHD"/>
</dbReference>
<dbReference type="EnsemblPlants" id="MELO3C027454.2.1">
    <property type="protein sequence ID" value="MELO3C027454.2.1"/>
    <property type="gene ID" value="MELO3C027454.2"/>
</dbReference>
<keyword evidence="3" id="KW-0862">Zinc</keyword>
<organism evidence="4">
    <name type="scientific">Cucumis melo</name>
    <name type="common">Muskmelon</name>
    <dbReference type="NCBI Taxonomy" id="3656"/>
    <lineage>
        <taxon>Eukaryota</taxon>
        <taxon>Viridiplantae</taxon>
        <taxon>Streptophyta</taxon>
        <taxon>Embryophyta</taxon>
        <taxon>Tracheophyta</taxon>
        <taxon>Spermatophyta</taxon>
        <taxon>Magnoliopsida</taxon>
        <taxon>eudicotyledons</taxon>
        <taxon>Gunneridae</taxon>
        <taxon>Pentapetalae</taxon>
        <taxon>rosids</taxon>
        <taxon>fabids</taxon>
        <taxon>Cucurbitales</taxon>
        <taxon>Cucurbitaceae</taxon>
        <taxon>Benincaseae</taxon>
        <taxon>Cucumis</taxon>
    </lineage>
</organism>